<protein>
    <submittedName>
        <fullName evidence="1">Uncharacterized protein</fullName>
    </submittedName>
</protein>
<dbReference type="EMBL" id="OM869703">
    <property type="protein sequence ID" value="UPW41971.1"/>
    <property type="molecule type" value="Genomic_DNA"/>
</dbReference>
<accession>A0A976N2P1</accession>
<name>A0A976N2P1_9VIRU</name>
<organism evidence="1">
    <name type="scientific">Dipodfec virus RodF1_52</name>
    <dbReference type="NCBI Taxonomy" id="2929301"/>
    <lineage>
        <taxon>Viruses</taxon>
        <taxon>Monodnaviria</taxon>
        <taxon>Sangervirae</taxon>
        <taxon>Phixviricota</taxon>
        <taxon>Malgrandaviricetes</taxon>
        <taxon>Petitvirales</taxon>
        <taxon>Microviridae</taxon>
    </lineage>
</organism>
<evidence type="ECO:0000313" key="1">
    <source>
        <dbReference type="EMBL" id="UPW41971.1"/>
    </source>
</evidence>
<reference evidence="1" key="1">
    <citation type="submission" date="2022-02" db="EMBL/GenBank/DDBJ databases">
        <title>Towards deciphering the DNA virus diversity associated with rodent species in the families Cricetidae and Heteromyidae.</title>
        <authorList>
            <person name="Lund M."/>
            <person name="Larsen B.B."/>
            <person name="Gryseels S."/>
            <person name="Kraberger S."/>
            <person name="Rowsey D.M."/>
            <person name="Steger L."/>
            <person name="Yule K.M."/>
            <person name="Upham N.S."/>
            <person name="Worobey M."/>
            <person name="Van Doorslaer K."/>
            <person name="Varsani A."/>
        </authorList>
    </citation>
    <scope>NUCLEOTIDE SEQUENCE</scope>
    <source>
        <strain evidence="1">NeonRodF1_52</strain>
    </source>
</reference>
<sequence>MSLRYVWKVYFRGKCVFSGSYSSAFNVYTVLESVLISLAPDLVLSASDLLFVRSNPDLPFEEVSL</sequence>
<proteinExistence type="predicted"/>